<proteinExistence type="predicted"/>
<evidence type="ECO:0000313" key="2">
    <source>
        <dbReference type="Proteomes" id="UP000004095"/>
    </source>
</evidence>
<dbReference type="Proteomes" id="UP000004095">
    <property type="component" value="Unassembled WGS sequence"/>
</dbReference>
<dbReference type="RefSeq" id="WP_002693538.1">
    <property type="nucleotide sequence ID" value="NZ_AAWS01000002.1"/>
</dbReference>
<keyword evidence="2" id="KW-1185">Reference proteome</keyword>
<evidence type="ECO:0008006" key="3">
    <source>
        <dbReference type="Google" id="ProtNLM"/>
    </source>
</evidence>
<dbReference type="OrthoDB" id="882467at2"/>
<comment type="caution">
    <text evidence="1">The sequence shown here is derived from an EMBL/GenBank/DDBJ whole genome shotgun (WGS) entry which is preliminary data.</text>
</comment>
<evidence type="ECO:0000313" key="1">
    <source>
        <dbReference type="EMBL" id="EAY31706.1"/>
    </source>
</evidence>
<name>A1ZDG7_MICM2</name>
<gene>
    <name evidence="1" type="ORF">M23134_05212</name>
</gene>
<accession>A1ZDG7</accession>
<dbReference type="AlphaFoldDB" id="A1ZDG7"/>
<dbReference type="SUPFAM" id="SSF158682">
    <property type="entry name" value="TerB-like"/>
    <property type="match status" value="1"/>
</dbReference>
<dbReference type="Gene3D" id="1.10.3680.10">
    <property type="entry name" value="TerB-like"/>
    <property type="match status" value="1"/>
</dbReference>
<dbReference type="EMBL" id="AAWS01000002">
    <property type="protein sequence ID" value="EAY31706.1"/>
    <property type="molecule type" value="Genomic_DNA"/>
</dbReference>
<reference evidence="1 2" key="1">
    <citation type="submission" date="2007-01" db="EMBL/GenBank/DDBJ databases">
        <authorList>
            <person name="Haygood M."/>
            <person name="Podell S."/>
            <person name="Anderson C."/>
            <person name="Hopkinson B."/>
            <person name="Roe K."/>
            <person name="Barbeau K."/>
            <person name="Gaasterland T."/>
            <person name="Ferriera S."/>
            <person name="Johnson J."/>
            <person name="Kravitz S."/>
            <person name="Beeson K."/>
            <person name="Sutton G."/>
            <person name="Rogers Y.-H."/>
            <person name="Friedman R."/>
            <person name="Frazier M."/>
            <person name="Venter J.C."/>
        </authorList>
    </citation>
    <scope>NUCLEOTIDE SEQUENCE [LARGE SCALE GENOMIC DNA]</scope>
    <source>
        <strain evidence="1 2">ATCC 23134</strain>
    </source>
</reference>
<sequence>MDKQTALHYFQNLYLIAVADGKLADEEKKILVKFSQKMGINAREASEIMLDIRYRDFVVPQSKDEQMAHFKDIVSMMMSDGNIHNQEYELCKRYAEKIGKSEITLNRLIDSIKAERDRLK</sequence>
<organism evidence="1 2">
    <name type="scientific">Microscilla marina ATCC 23134</name>
    <dbReference type="NCBI Taxonomy" id="313606"/>
    <lineage>
        <taxon>Bacteria</taxon>
        <taxon>Pseudomonadati</taxon>
        <taxon>Bacteroidota</taxon>
        <taxon>Cytophagia</taxon>
        <taxon>Cytophagales</taxon>
        <taxon>Microscillaceae</taxon>
        <taxon>Microscilla</taxon>
    </lineage>
</organism>
<protein>
    <recommendedName>
        <fullName evidence="3">Co-chaperone DjlA N-terminal domain-containing protein</fullName>
    </recommendedName>
</protein>
<dbReference type="InterPro" id="IPR029024">
    <property type="entry name" value="TerB-like"/>
</dbReference>
<dbReference type="eggNOG" id="ENOG5033MDI">
    <property type="taxonomic scope" value="Bacteria"/>
</dbReference>